<reference evidence="1" key="1">
    <citation type="submission" date="2015-04" db="EMBL/GenBank/DDBJ databases">
        <title>The genome sequence of the plant pathogenic Rhizarian Plasmodiophora brassicae reveals insights in its biotrophic life cycle and the origin of chitin synthesis.</title>
        <authorList>
            <person name="Schwelm A."/>
            <person name="Fogelqvist J."/>
            <person name="Knaust A."/>
            <person name="Julke S."/>
            <person name="Lilja T."/>
            <person name="Dhandapani V."/>
            <person name="Bonilla-Rosso G."/>
            <person name="Karlsson M."/>
            <person name="Shevchenko A."/>
            <person name="Choi S.R."/>
            <person name="Kim H.G."/>
            <person name="Park J.Y."/>
            <person name="Lim Y.P."/>
            <person name="Ludwig-Muller J."/>
            <person name="Dixelius C."/>
        </authorList>
    </citation>
    <scope>NUCLEOTIDE SEQUENCE</scope>
    <source>
        <tissue evidence="1">Potato root galls</tissue>
    </source>
</reference>
<feature type="non-terminal residue" evidence="1">
    <location>
        <position position="1"/>
    </location>
</feature>
<protein>
    <submittedName>
        <fullName evidence="1">Uncharacterized protein</fullName>
    </submittedName>
</protein>
<accession>A0A0H5R746</accession>
<proteinExistence type="predicted"/>
<organism evidence="1">
    <name type="scientific">Spongospora subterranea</name>
    <dbReference type="NCBI Taxonomy" id="70186"/>
    <lineage>
        <taxon>Eukaryota</taxon>
        <taxon>Sar</taxon>
        <taxon>Rhizaria</taxon>
        <taxon>Endomyxa</taxon>
        <taxon>Phytomyxea</taxon>
        <taxon>Plasmodiophorida</taxon>
        <taxon>Plasmodiophoridae</taxon>
        <taxon>Spongospora</taxon>
    </lineage>
</organism>
<name>A0A0H5R746_9EUKA</name>
<dbReference type="EMBL" id="HACM01009209">
    <property type="protein sequence ID" value="CRZ09651.1"/>
    <property type="molecule type" value="Transcribed_RNA"/>
</dbReference>
<sequence>KTIPHLARVTLPGNMIRTRVAANPLKNATKSVYNEIGVLPRFRTPMHLTSLSDLFRKSSPSLESSRPKHLSMYSLPQFASQFLMIKDGRIPDDDGRQSMIELKLQLHSLFDQALQMSDAQARHVELSALHRFYITRFTNEALPYRVMQRHFLISGRKGEANSMEQMAMTKFECDASRYHSSVCDAEHSNTVKVCLSKYRKSYSKDPILLHMIIDRADRENNTPAVMDAFSMLGREDVISDQRFMRVLHHVRKQLPSTFSPPLLAQTRRIYPLLQSYYDSIPSSRITPVMVQEMAVIQRSLGLSSSLALLYNESSHLLKRSPQTRSAFASAFLHLNMFNAIVDLKSNFVVSLDIPENLKFLTLAAEVWTPEQMLPSLRGMRLSAPIVSAAIIAYVHVRHGLYDSEQTINAMNTVQQNCSNLARHRPSAILYASALSMMAVANSDRASSLGLDALCARPAFIANPKLKRTSTAIRAWTAACKGERELAMSLLRSSVEEQKKAPKSARGAHLRTSLFAAAMAANALEGNTEIIEQLCKDMHNLDQHPTASVFYCRLIAAAVAGDKNLFGSLSDMLDRRLKMEAVAVPIVTPSIDLYDSSVFHDERLIKNLFTIDTVSSACQHPDLLSQLLHKPLFA</sequence>
<evidence type="ECO:0000313" key="1">
    <source>
        <dbReference type="EMBL" id="CRZ09651.1"/>
    </source>
</evidence>
<dbReference type="AlphaFoldDB" id="A0A0H5R746"/>